<evidence type="ECO:0000313" key="1">
    <source>
        <dbReference type="EMBL" id="AYN57776.1"/>
    </source>
</evidence>
<dbReference type="EMBL" id="MH834610">
    <property type="protein sequence ID" value="AYN57776.1"/>
    <property type="molecule type" value="Genomic_DNA"/>
</dbReference>
<proteinExistence type="predicted"/>
<dbReference type="RefSeq" id="YP_009815400.1">
    <property type="nucleotide sequence ID" value="NC_048093.1"/>
</dbReference>
<sequence>MPENNTPRFVPAQATYYDPVTKKDELAWGVHDTQESLFAPFGGGEALATIAAEKVTEKPYLPWSFVSVFILATN</sequence>
<gene>
    <name evidence="1" type="primary">57</name>
    <name evidence="1" type="ORF">PBI_DRMANHATTAN_57</name>
</gene>
<accession>A0A3G2KFL4</accession>
<protein>
    <submittedName>
        <fullName evidence="1">Uncharacterized protein</fullName>
    </submittedName>
</protein>
<evidence type="ECO:0000313" key="2">
    <source>
        <dbReference type="Proteomes" id="UP000266996"/>
    </source>
</evidence>
<organism evidence="1 2">
    <name type="scientific">Arthrobacter phage DrManhattan</name>
    <dbReference type="NCBI Taxonomy" id="2419955"/>
    <lineage>
        <taxon>Viruses</taxon>
        <taxon>Duplodnaviria</taxon>
        <taxon>Heunggongvirae</taxon>
        <taxon>Uroviricota</taxon>
        <taxon>Caudoviricetes</taxon>
        <taxon>Casidaviridae</taxon>
        <taxon>Manhattanvirus</taxon>
        <taxon>Manhattanvirus drmanhattan</taxon>
    </lineage>
</organism>
<reference evidence="2" key="1">
    <citation type="submission" date="2018-09" db="EMBL/GenBank/DDBJ databases">
        <authorList>
            <person name="Rimple P.A."/>
            <person name="Stoner T.H."/>
            <person name="Garlena R.A."/>
            <person name="Russell D.A."/>
            <person name="Pope W.H."/>
            <person name="Jacobs-Sera D."/>
            <person name="Hatfull G.F."/>
        </authorList>
    </citation>
    <scope>NUCLEOTIDE SEQUENCE [LARGE SCALE GENOMIC DNA]</scope>
</reference>
<dbReference type="Proteomes" id="UP000266996">
    <property type="component" value="Segment"/>
</dbReference>
<name>A0A3G2KFL4_9CAUD</name>
<dbReference type="KEGG" id="vg:55006638"/>
<keyword evidence="2" id="KW-1185">Reference proteome</keyword>
<dbReference type="GeneID" id="55006638"/>